<dbReference type="Proteomes" id="UP001054945">
    <property type="component" value="Unassembled WGS sequence"/>
</dbReference>
<proteinExistence type="predicted"/>
<dbReference type="AlphaFoldDB" id="A0AAV4T5R6"/>
<protein>
    <submittedName>
        <fullName evidence="2">Uncharacterized protein</fullName>
    </submittedName>
</protein>
<organism evidence="2 3">
    <name type="scientific">Caerostris extrusa</name>
    <name type="common">Bark spider</name>
    <name type="synonym">Caerostris bankana</name>
    <dbReference type="NCBI Taxonomy" id="172846"/>
    <lineage>
        <taxon>Eukaryota</taxon>
        <taxon>Metazoa</taxon>
        <taxon>Ecdysozoa</taxon>
        <taxon>Arthropoda</taxon>
        <taxon>Chelicerata</taxon>
        <taxon>Arachnida</taxon>
        <taxon>Araneae</taxon>
        <taxon>Araneomorphae</taxon>
        <taxon>Entelegynae</taxon>
        <taxon>Araneoidea</taxon>
        <taxon>Araneidae</taxon>
        <taxon>Caerostris</taxon>
    </lineage>
</organism>
<gene>
    <name evidence="2" type="ORF">CEXT_540121</name>
</gene>
<feature type="region of interest" description="Disordered" evidence="1">
    <location>
        <begin position="46"/>
        <end position="82"/>
    </location>
</feature>
<evidence type="ECO:0000256" key="1">
    <source>
        <dbReference type="SAM" id="MobiDB-lite"/>
    </source>
</evidence>
<name>A0AAV4T5R6_CAEEX</name>
<comment type="caution">
    <text evidence="2">The sequence shown here is derived from an EMBL/GenBank/DDBJ whole genome shotgun (WGS) entry which is preliminary data.</text>
</comment>
<keyword evidence="3" id="KW-1185">Reference proteome</keyword>
<dbReference type="EMBL" id="BPLR01010688">
    <property type="protein sequence ID" value="GIY41039.1"/>
    <property type="molecule type" value="Genomic_DNA"/>
</dbReference>
<evidence type="ECO:0000313" key="2">
    <source>
        <dbReference type="EMBL" id="GIY41039.1"/>
    </source>
</evidence>
<sequence length="97" mass="10551">MTAHKNVKKYADYFLISNTDFRTNAKIQIFFFFPLAGIFSPANGRRDGCGSSGMSPPPSDVTRGAAQWTRRPVRARPASGVQGSVPVLASGERRCCV</sequence>
<accession>A0AAV4T5R6</accession>
<evidence type="ECO:0000313" key="3">
    <source>
        <dbReference type="Proteomes" id="UP001054945"/>
    </source>
</evidence>
<reference evidence="2 3" key="1">
    <citation type="submission" date="2021-06" db="EMBL/GenBank/DDBJ databases">
        <title>Caerostris extrusa draft genome.</title>
        <authorList>
            <person name="Kono N."/>
            <person name="Arakawa K."/>
        </authorList>
    </citation>
    <scope>NUCLEOTIDE SEQUENCE [LARGE SCALE GENOMIC DNA]</scope>
</reference>